<evidence type="ECO:0000313" key="3">
    <source>
        <dbReference type="Proteomes" id="UP000249577"/>
    </source>
</evidence>
<keyword evidence="1" id="KW-0808">Transferase</keyword>
<name>A0A2W5KKC6_ANCNO</name>
<organism evidence="2 3">
    <name type="scientific">Ancylobacter novellus</name>
    <name type="common">Thiobacillus novellus</name>
    <dbReference type="NCBI Taxonomy" id="921"/>
    <lineage>
        <taxon>Bacteria</taxon>
        <taxon>Pseudomonadati</taxon>
        <taxon>Pseudomonadota</taxon>
        <taxon>Alphaproteobacteria</taxon>
        <taxon>Hyphomicrobiales</taxon>
        <taxon>Xanthobacteraceae</taxon>
        <taxon>Ancylobacter</taxon>
    </lineage>
</organism>
<accession>A0A2W5KKC6</accession>
<evidence type="ECO:0008006" key="4">
    <source>
        <dbReference type="Google" id="ProtNLM"/>
    </source>
</evidence>
<gene>
    <name evidence="2" type="ORF">DI565_08855</name>
</gene>
<dbReference type="SUPFAM" id="SSF52540">
    <property type="entry name" value="P-loop containing nucleoside triphosphate hydrolases"/>
    <property type="match status" value="1"/>
</dbReference>
<dbReference type="Gene3D" id="3.40.50.300">
    <property type="entry name" value="P-loop containing nucleotide triphosphate hydrolases"/>
    <property type="match status" value="1"/>
</dbReference>
<dbReference type="Pfam" id="PF13469">
    <property type="entry name" value="Sulfotransfer_3"/>
    <property type="match status" value="1"/>
</dbReference>
<dbReference type="AlphaFoldDB" id="A0A2W5KKC6"/>
<dbReference type="EMBL" id="QFPN01000004">
    <property type="protein sequence ID" value="PZQ15918.1"/>
    <property type="molecule type" value="Genomic_DNA"/>
</dbReference>
<dbReference type="GO" id="GO:0008146">
    <property type="term" value="F:sulfotransferase activity"/>
    <property type="evidence" value="ECO:0007669"/>
    <property type="project" value="InterPro"/>
</dbReference>
<evidence type="ECO:0000313" key="2">
    <source>
        <dbReference type="EMBL" id="PZQ15918.1"/>
    </source>
</evidence>
<dbReference type="Proteomes" id="UP000249577">
    <property type="component" value="Unassembled WGS sequence"/>
</dbReference>
<dbReference type="PANTHER" id="PTHR10605">
    <property type="entry name" value="HEPARAN SULFATE SULFOTRANSFERASE"/>
    <property type="match status" value="1"/>
</dbReference>
<dbReference type="PANTHER" id="PTHR10605:SF56">
    <property type="entry name" value="BIFUNCTIONAL HEPARAN SULFATE N-DEACETYLASE_N-SULFOTRANSFERASE"/>
    <property type="match status" value="1"/>
</dbReference>
<reference evidence="2 3" key="1">
    <citation type="submission" date="2017-08" db="EMBL/GenBank/DDBJ databases">
        <title>Infants hospitalized years apart are colonized by the same room-sourced microbial strains.</title>
        <authorList>
            <person name="Brooks B."/>
            <person name="Olm M.R."/>
            <person name="Firek B.A."/>
            <person name="Baker R."/>
            <person name="Thomas B.C."/>
            <person name="Morowitz M.J."/>
            <person name="Banfield J.F."/>
        </authorList>
    </citation>
    <scope>NUCLEOTIDE SEQUENCE [LARGE SCALE GENOMIC DNA]</scope>
    <source>
        <strain evidence="2">S2_005_003_R2_43</strain>
    </source>
</reference>
<comment type="caution">
    <text evidence="2">The sequence shown here is derived from an EMBL/GenBank/DDBJ whole genome shotgun (WGS) entry which is preliminary data.</text>
</comment>
<protein>
    <recommendedName>
        <fullName evidence="4">Sulfotransferase</fullName>
    </recommendedName>
</protein>
<evidence type="ECO:0000256" key="1">
    <source>
        <dbReference type="ARBA" id="ARBA00022679"/>
    </source>
</evidence>
<dbReference type="InterPro" id="IPR037359">
    <property type="entry name" value="NST/OST"/>
</dbReference>
<dbReference type="InterPro" id="IPR027417">
    <property type="entry name" value="P-loop_NTPase"/>
</dbReference>
<proteinExistence type="predicted"/>
<sequence length="289" mass="33854">MTDGPDFLCVGLQKGGTRWLYDQLRSHPDFAMPHKELHYFDQEFPEQRLLRRARLHVKEARDRPLAESPTERMEDDFFRQVVDHWGERISMETYARLFRMKGDKLTGDITPAYCFLEPRLIRKLARRFEEMSVCLMLRDPVARLWSQWRMMQDRAVRILARGQESDFPYQDTDDDFARFARDPVAVKRSFPSEIVGRWRAKFGDRLRVFFLDDVVTDPDAVRREVVAFLGGDPAKPFAVEADHNRKSRASTPERSAAVRAIMKELFEDERATCARTFGGAAEKWPSLPY</sequence>